<dbReference type="InterPro" id="IPR018800">
    <property type="entry name" value="PRCC"/>
</dbReference>
<accession>A0A1E3QW76</accession>
<organism evidence="2 3">
    <name type="scientific">Babjeviella inositovora NRRL Y-12698</name>
    <dbReference type="NCBI Taxonomy" id="984486"/>
    <lineage>
        <taxon>Eukaryota</taxon>
        <taxon>Fungi</taxon>
        <taxon>Dikarya</taxon>
        <taxon>Ascomycota</taxon>
        <taxon>Saccharomycotina</taxon>
        <taxon>Pichiomycetes</taxon>
        <taxon>Serinales incertae sedis</taxon>
        <taxon>Babjeviella</taxon>
    </lineage>
</organism>
<dbReference type="OrthoDB" id="4094452at2759"/>
<evidence type="ECO:0000313" key="3">
    <source>
        <dbReference type="Proteomes" id="UP000094336"/>
    </source>
</evidence>
<dbReference type="RefSeq" id="XP_018987254.1">
    <property type="nucleotide sequence ID" value="XM_019128086.1"/>
</dbReference>
<evidence type="ECO:0000256" key="1">
    <source>
        <dbReference type="SAM" id="MobiDB-lite"/>
    </source>
</evidence>
<evidence type="ECO:0000313" key="2">
    <source>
        <dbReference type="EMBL" id="ODQ81926.1"/>
    </source>
</evidence>
<feature type="region of interest" description="Disordered" evidence="1">
    <location>
        <begin position="1"/>
        <end position="23"/>
    </location>
</feature>
<protein>
    <submittedName>
        <fullName evidence="2">Uncharacterized protein</fullName>
    </submittedName>
</protein>
<dbReference type="EMBL" id="KV454427">
    <property type="protein sequence ID" value="ODQ81926.1"/>
    <property type="molecule type" value="Genomic_DNA"/>
</dbReference>
<keyword evidence="3" id="KW-1185">Reference proteome</keyword>
<reference evidence="3" key="1">
    <citation type="submission" date="2016-05" db="EMBL/GenBank/DDBJ databases">
        <title>Comparative genomics of biotechnologically important yeasts.</title>
        <authorList>
            <consortium name="DOE Joint Genome Institute"/>
            <person name="Riley R."/>
            <person name="Haridas S."/>
            <person name="Wolfe K.H."/>
            <person name="Lopes M.R."/>
            <person name="Hittinger C.T."/>
            <person name="Goker M."/>
            <person name="Salamov A."/>
            <person name="Wisecaver J."/>
            <person name="Long T.M."/>
            <person name="Aerts A.L."/>
            <person name="Barry K."/>
            <person name="Choi C."/>
            <person name="Clum A."/>
            <person name="Coughlan A.Y."/>
            <person name="Deshpande S."/>
            <person name="Douglass A.P."/>
            <person name="Hanson S.J."/>
            <person name="Klenk H.-P."/>
            <person name="Labutti K."/>
            <person name="Lapidus A."/>
            <person name="Lindquist E."/>
            <person name="Lipzen A."/>
            <person name="Meier-Kolthoff J.P."/>
            <person name="Ohm R.A."/>
            <person name="Otillar R.P."/>
            <person name="Pangilinan J."/>
            <person name="Peng Y."/>
            <person name="Rokas A."/>
            <person name="Rosa C.A."/>
            <person name="Scheuner C."/>
            <person name="Sibirny A.A."/>
            <person name="Slot J.C."/>
            <person name="Stielow J.B."/>
            <person name="Sun H."/>
            <person name="Kurtzman C.P."/>
            <person name="Blackwell M."/>
            <person name="Grigoriev I.V."/>
            <person name="Jeffries T.W."/>
        </authorList>
    </citation>
    <scope>NUCLEOTIDE SEQUENCE [LARGE SCALE GENOMIC DNA]</scope>
    <source>
        <strain evidence="3">NRRL Y-12698</strain>
    </source>
</reference>
<sequence length="237" mass="26125">MDLLNGYSSSEEETEPPIELPALPAPLPTLPALPKLPAVTAVDASLDRSTPVLRVLGGAVKNTVNDAAFTLKNDVVISVSTKKTTFFVPSSLRSKTVKTASPSLTPLNQGKRLADTFSTSKPAVKRRLVSDFAPVVISNPVYTVSDVEPELDKVHTHGREVIPTDIQEFNVNEFYQENQRLKEAGELKEADTPLKQSHGKNQLSNLVRIGNANREKLEKDFEAQRQKMQNSKDRYGF</sequence>
<dbReference type="GeneID" id="30145939"/>
<dbReference type="Pfam" id="PF10253">
    <property type="entry name" value="PRCC"/>
    <property type="match status" value="1"/>
</dbReference>
<dbReference type="Proteomes" id="UP000094336">
    <property type="component" value="Unassembled WGS sequence"/>
</dbReference>
<name>A0A1E3QW76_9ASCO</name>
<gene>
    <name evidence="2" type="ORF">BABINDRAFT_160150</name>
</gene>
<proteinExistence type="predicted"/>
<dbReference type="AlphaFoldDB" id="A0A1E3QW76"/>